<dbReference type="EC" id="7.6.2.2" evidence="3"/>
<keyword evidence="12" id="KW-0325">Glycoprotein</keyword>
<dbReference type="CDD" id="cd18578">
    <property type="entry name" value="ABC_6TM_Pgp_ABCB1_D2_like"/>
    <property type="match status" value="1"/>
</dbReference>
<dbReference type="SUPFAM" id="SSF52540">
    <property type="entry name" value="P-loop containing nucleoside triphosphate hydrolases"/>
    <property type="match status" value="1"/>
</dbReference>
<dbReference type="PROSITE" id="PS50929">
    <property type="entry name" value="ABC_TM1F"/>
    <property type="match status" value="1"/>
</dbReference>
<protein>
    <recommendedName>
        <fullName evidence="3">ABC-type xenobiotic transporter</fullName>
        <ecNumber evidence="3">7.6.2.2</ecNumber>
    </recommendedName>
</protein>
<name>A0A8K0JUS0_LADFU</name>
<evidence type="ECO:0000259" key="16">
    <source>
        <dbReference type="PROSITE" id="PS50929"/>
    </source>
</evidence>
<dbReference type="InterPro" id="IPR017871">
    <property type="entry name" value="ABC_transporter-like_CS"/>
</dbReference>
<feature type="transmembrane region" description="Helical" evidence="14">
    <location>
        <begin position="101"/>
        <end position="118"/>
    </location>
</feature>
<dbReference type="PROSITE" id="PS50893">
    <property type="entry name" value="ABC_TRANSPORTER_2"/>
    <property type="match status" value="1"/>
</dbReference>
<sequence>MMFLVLAVLSGVSFWIQLVFMCTAAEKLVMRLRLIAFMNILRQPVGWFDLESHSSGKLITRLARDAPLVKAASGLRAGTVLSSLVTLVSALMIAFLYGWKLALLLVVGVPLIAAASYHQTMILRRYQRRDAELMEDAGRVASECIQNVRTVQSLGKEKVFNDLYMEKLSIPFIEAKKQTYIYALVYSFSQGIIFMMYAAAFRFGAYLIEIQEMEPSDVYRVFFALAFCAAAVGQSSAYLQDYTKAKLAAGLMFQLIDLKSAIDHSACTGIKPNIQGCVELKSVYFQYPNRPDVKVLRGLDLSVKPGCTLALVGTSGCGKSTTVSLLQRFYDPMSGVVMVDGYDIRTINVAHLRAAIGVVTQEPVLFDCSIKENIRYGLHGLPESLKGSITDIDIIKAARTANIHDFISSLPQGYDTMVGERGTQLSGGQKQRVAIARALIRNPKILLLDEATSALDTESEKVVQEALDKARKGRTCIIVAHRLSTIVNADNIAVFHKGRIVEQGTHEELKAIRGRYYNLIKRQSL</sequence>
<feature type="transmembrane region" description="Helical" evidence="14">
    <location>
        <begin position="180"/>
        <end position="201"/>
    </location>
</feature>
<reference evidence="17" key="2">
    <citation type="submission" date="2017-10" db="EMBL/GenBank/DDBJ databases">
        <title>Ladona fulva Genome sequencing and assembly.</title>
        <authorList>
            <person name="Murali S."/>
            <person name="Richards S."/>
            <person name="Bandaranaike D."/>
            <person name="Bellair M."/>
            <person name="Blankenburg K."/>
            <person name="Chao H."/>
            <person name="Dinh H."/>
            <person name="Doddapaneni H."/>
            <person name="Dugan-Rocha S."/>
            <person name="Elkadiri S."/>
            <person name="Gnanaolivu R."/>
            <person name="Hernandez B."/>
            <person name="Skinner E."/>
            <person name="Javaid M."/>
            <person name="Lee S."/>
            <person name="Li M."/>
            <person name="Ming W."/>
            <person name="Munidasa M."/>
            <person name="Muniz J."/>
            <person name="Nguyen L."/>
            <person name="Hughes D."/>
            <person name="Osuji N."/>
            <person name="Pu L.-L."/>
            <person name="Puazo M."/>
            <person name="Qu C."/>
            <person name="Quiroz J."/>
            <person name="Raj R."/>
            <person name="Weissenberger G."/>
            <person name="Xin Y."/>
            <person name="Zou X."/>
            <person name="Han Y."/>
            <person name="Worley K."/>
            <person name="Muzny D."/>
            <person name="Gibbs R."/>
        </authorList>
    </citation>
    <scope>NUCLEOTIDE SEQUENCE</scope>
    <source>
        <strain evidence="17">Sampled in the wild</strain>
    </source>
</reference>
<comment type="subcellular location">
    <subcellularLocation>
        <location evidence="1">Membrane</location>
        <topology evidence="1">Multi-pass membrane protein</topology>
    </subcellularLocation>
</comment>
<dbReference type="CDD" id="cd03249">
    <property type="entry name" value="ABC_MTABC3_MDL1_MDL2"/>
    <property type="match status" value="1"/>
</dbReference>
<evidence type="ECO:0000256" key="12">
    <source>
        <dbReference type="ARBA" id="ARBA00023180"/>
    </source>
</evidence>
<keyword evidence="9" id="KW-1278">Translocase</keyword>
<dbReference type="GO" id="GO:0017085">
    <property type="term" value="P:response to insecticide"/>
    <property type="evidence" value="ECO:0007669"/>
    <property type="project" value="UniProtKB-ARBA"/>
</dbReference>
<dbReference type="InterPro" id="IPR039421">
    <property type="entry name" value="Type_1_exporter"/>
</dbReference>
<keyword evidence="10 14" id="KW-1133">Transmembrane helix</keyword>
<dbReference type="InterPro" id="IPR003593">
    <property type="entry name" value="AAA+_ATPase"/>
</dbReference>
<comment type="catalytic activity">
    <reaction evidence="13">
        <text>ATP + H2O + xenobioticSide 1 = ADP + phosphate + xenobioticSide 2.</text>
        <dbReference type="EC" id="7.6.2.2"/>
    </reaction>
</comment>
<dbReference type="Pfam" id="PF00005">
    <property type="entry name" value="ABC_tran"/>
    <property type="match status" value="1"/>
</dbReference>
<proteinExistence type="inferred from homology"/>
<keyword evidence="18" id="KW-1185">Reference proteome</keyword>
<dbReference type="SMART" id="SM00382">
    <property type="entry name" value="AAA"/>
    <property type="match status" value="1"/>
</dbReference>
<dbReference type="Proteomes" id="UP000792457">
    <property type="component" value="Unassembled WGS sequence"/>
</dbReference>
<evidence type="ECO:0000259" key="15">
    <source>
        <dbReference type="PROSITE" id="PS50893"/>
    </source>
</evidence>
<dbReference type="GO" id="GO:0097254">
    <property type="term" value="P:renal tubular secretion"/>
    <property type="evidence" value="ECO:0007669"/>
    <property type="project" value="UniProtKB-ARBA"/>
</dbReference>
<dbReference type="AlphaFoldDB" id="A0A8K0JUS0"/>
<dbReference type="SUPFAM" id="SSF90123">
    <property type="entry name" value="ABC transporter transmembrane region"/>
    <property type="match status" value="1"/>
</dbReference>
<feature type="domain" description="ABC transmembrane type-1" evidence="16">
    <location>
        <begin position="1"/>
        <end position="244"/>
    </location>
</feature>
<feature type="transmembrane region" description="Helical" evidence="14">
    <location>
        <begin position="71"/>
        <end position="95"/>
    </location>
</feature>
<evidence type="ECO:0000256" key="6">
    <source>
        <dbReference type="ARBA" id="ARBA00022737"/>
    </source>
</evidence>
<evidence type="ECO:0000256" key="13">
    <source>
        <dbReference type="ARBA" id="ARBA00034018"/>
    </source>
</evidence>
<dbReference type="GO" id="GO:0008559">
    <property type="term" value="F:ABC-type xenobiotic transporter activity"/>
    <property type="evidence" value="ECO:0007669"/>
    <property type="project" value="UniProtKB-EC"/>
</dbReference>
<dbReference type="GO" id="GO:0016020">
    <property type="term" value="C:membrane"/>
    <property type="evidence" value="ECO:0007669"/>
    <property type="project" value="UniProtKB-SubCell"/>
</dbReference>
<evidence type="ECO:0000313" key="17">
    <source>
        <dbReference type="EMBL" id="KAG8222222.1"/>
    </source>
</evidence>
<comment type="caution">
    <text evidence="17">The sequence shown here is derived from an EMBL/GenBank/DDBJ whole genome shotgun (WGS) entry which is preliminary data.</text>
</comment>
<dbReference type="GO" id="GO:0016887">
    <property type="term" value="F:ATP hydrolysis activity"/>
    <property type="evidence" value="ECO:0007669"/>
    <property type="project" value="InterPro"/>
</dbReference>
<dbReference type="Gene3D" id="3.40.50.300">
    <property type="entry name" value="P-loop containing nucleotide triphosphate hydrolases"/>
    <property type="match status" value="1"/>
</dbReference>
<dbReference type="InterPro" id="IPR003439">
    <property type="entry name" value="ABC_transporter-like_ATP-bd"/>
</dbReference>
<evidence type="ECO:0000313" key="18">
    <source>
        <dbReference type="Proteomes" id="UP000792457"/>
    </source>
</evidence>
<keyword evidence="8" id="KW-0067">ATP-binding</keyword>
<reference evidence="17" key="1">
    <citation type="submission" date="2013-04" db="EMBL/GenBank/DDBJ databases">
        <authorList>
            <person name="Qu J."/>
            <person name="Murali S.C."/>
            <person name="Bandaranaike D."/>
            <person name="Bellair M."/>
            <person name="Blankenburg K."/>
            <person name="Chao H."/>
            <person name="Dinh H."/>
            <person name="Doddapaneni H."/>
            <person name="Downs B."/>
            <person name="Dugan-Rocha S."/>
            <person name="Elkadiri S."/>
            <person name="Gnanaolivu R.D."/>
            <person name="Hernandez B."/>
            <person name="Javaid M."/>
            <person name="Jayaseelan J.C."/>
            <person name="Lee S."/>
            <person name="Li M."/>
            <person name="Ming W."/>
            <person name="Munidasa M."/>
            <person name="Muniz J."/>
            <person name="Nguyen L."/>
            <person name="Ongeri F."/>
            <person name="Osuji N."/>
            <person name="Pu L.-L."/>
            <person name="Puazo M."/>
            <person name="Qu C."/>
            <person name="Quiroz J."/>
            <person name="Raj R."/>
            <person name="Weissenberger G."/>
            <person name="Xin Y."/>
            <person name="Zou X."/>
            <person name="Han Y."/>
            <person name="Richards S."/>
            <person name="Worley K."/>
            <person name="Muzny D."/>
            <person name="Gibbs R."/>
        </authorList>
    </citation>
    <scope>NUCLEOTIDE SEQUENCE</scope>
    <source>
        <strain evidence="17">Sampled in the wild</strain>
    </source>
</reference>
<keyword evidence="4" id="KW-0813">Transport</keyword>
<dbReference type="InterPro" id="IPR011527">
    <property type="entry name" value="ABC1_TM_dom"/>
</dbReference>
<comment type="similarity">
    <text evidence="2">Belongs to the ABC transporter superfamily. ABCB family. Multidrug resistance exporter (TC 3.A.1.201) subfamily.</text>
</comment>
<keyword evidence="5 14" id="KW-0812">Transmembrane</keyword>
<evidence type="ECO:0000256" key="14">
    <source>
        <dbReference type="SAM" id="Phobius"/>
    </source>
</evidence>
<evidence type="ECO:0000256" key="7">
    <source>
        <dbReference type="ARBA" id="ARBA00022741"/>
    </source>
</evidence>
<evidence type="ECO:0000256" key="3">
    <source>
        <dbReference type="ARBA" id="ARBA00012191"/>
    </source>
</evidence>
<feature type="domain" description="ABC transporter" evidence="15">
    <location>
        <begin position="278"/>
        <end position="522"/>
    </location>
</feature>
<dbReference type="FunFam" id="3.40.50.300:FF:000479">
    <property type="entry name" value="Multidrug resistance protein 1A"/>
    <property type="match status" value="1"/>
</dbReference>
<gene>
    <name evidence="17" type="ORF">J437_LFUL001420</name>
</gene>
<dbReference type="OrthoDB" id="6500128at2759"/>
<dbReference type="GO" id="GO:0005524">
    <property type="term" value="F:ATP binding"/>
    <property type="evidence" value="ECO:0007669"/>
    <property type="project" value="UniProtKB-KW"/>
</dbReference>
<dbReference type="PROSITE" id="PS00211">
    <property type="entry name" value="ABC_TRANSPORTER_1"/>
    <property type="match status" value="1"/>
</dbReference>
<dbReference type="InterPro" id="IPR036640">
    <property type="entry name" value="ABC1_TM_sf"/>
</dbReference>
<evidence type="ECO:0000256" key="9">
    <source>
        <dbReference type="ARBA" id="ARBA00022967"/>
    </source>
</evidence>
<dbReference type="Gene3D" id="1.20.1560.10">
    <property type="entry name" value="ABC transporter type 1, transmembrane domain"/>
    <property type="match status" value="2"/>
</dbReference>
<keyword evidence="7" id="KW-0547">Nucleotide-binding</keyword>
<evidence type="ECO:0000256" key="5">
    <source>
        <dbReference type="ARBA" id="ARBA00022692"/>
    </source>
</evidence>
<evidence type="ECO:0000256" key="8">
    <source>
        <dbReference type="ARBA" id="ARBA00022840"/>
    </source>
</evidence>
<dbReference type="PANTHER" id="PTHR24221:SF503">
    <property type="entry name" value="MITOCHONDRIAL POTASSIUM CHANNEL ATP-BINDING SUBUNIT"/>
    <property type="match status" value="1"/>
</dbReference>
<dbReference type="EMBL" id="KZ308127">
    <property type="protein sequence ID" value="KAG8222222.1"/>
    <property type="molecule type" value="Genomic_DNA"/>
</dbReference>
<dbReference type="Pfam" id="PF00664">
    <property type="entry name" value="ABC_membrane"/>
    <property type="match status" value="1"/>
</dbReference>
<dbReference type="InterPro" id="IPR027417">
    <property type="entry name" value="P-loop_NTPase"/>
</dbReference>
<organism evidence="17 18">
    <name type="scientific">Ladona fulva</name>
    <name type="common">Scarce chaser dragonfly</name>
    <name type="synonym">Libellula fulva</name>
    <dbReference type="NCBI Taxonomy" id="123851"/>
    <lineage>
        <taxon>Eukaryota</taxon>
        <taxon>Metazoa</taxon>
        <taxon>Ecdysozoa</taxon>
        <taxon>Arthropoda</taxon>
        <taxon>Hexapoda</taxon>
        <taxon>Insecta</taxon>
        <taxon>Pterygota</taxon>
        <taxon>Palaeoptera</taxon>
        <taxon>Odonata</taxon>
        <taxon>Epiprocta</taxon>
        <taxon>Anisoptera</taxon>
        <taxon>Libelluloidea</taxon>
        <taxon>Libellulidae</taxon>
        <taxon>Ladona</taxon>
    </lineage>
</organism>
<keyword evidence="11 14" id="KW-0472">Membrane</keyword>
<evidence type="ECO:0000256" key="2">
    <source>
        <dbReference type="ARBA" id="ARBA00007577"/>
    </source>
</evidence>
<evidence type="ECO:0000256" key="10">
    <source>
        <dbReference type="ARBA" id="ARBA00022989"/>
    </source>
</evidence>
<keyword evidence="6" id="KW-0677">Repeat</keyword>
<evidence type="ECO:0000256" key="4">
    <source>
        <dbReference type="ARBA" id="ARBA00022448"/>
    </source>
</evidence>
<evidence type="ECO:0000256" key="11">
    <source>
        <dbReference type="ARBA" id="ARBA00023136"/>
    </source>
</evidence>
<evidence type="ECO:0000256" key="1">
    <source>
        <dbReference type="ARBA" id="ARBA00004141"/>
    </source>
</evidence>
<dbReference type="PANTHER" id="PTHR24221">
    <property type="entry name" value="ATP-BINDING CASSETTE SUB-FAMILY B"/>
    <property type="match status" value="1"/>
</dbReference>
<accession>A0A8K0JUS0</accession>